<feature type="transmembrane region" description="Helical" evidence="1">
    <location>
        <begin position="165"/>
        <end position="189"/>
    </location>
</feature>
<evidence type="ECO:0000256" key="1">
    <source>
        <dbReference type="SAM" id="Phobius"/>
    </source>
</evidence>
<sequence>MAPIAWVADHAAGDPQIRRLRFGDLATALRWGWDDFVAAPTQIFFLCLIYPVFGLVIGRAAAGSAMLPLVWPLLAGFALVGPVLALGIYELSRRRELGFPTTWRDMFGVLKSPAIGGILLLSLSLAATFVLWIGVARGLFHAFMGPEIHTSFSAMMAEILHTRHGMGLIIVGNLVGACFAFWVLAVSLVSFPMMLDRHVTAGEAVYTSLAAFRANPVMLTVWGIIVGAMIFAGMALLGVGLALVLPILGHATWHLYRRLVR</sequence>
<organism evidence="2 3">
    <name type="scientific">Roseococcus pinisoli</name>
    <dbReference type="NCBI Taxonomy" id="2835040"/>
    <lineage>
        <taxon>Bacteria</taxon>
        <taxon>Pseudomonadati</taxon>
        <taxon>Pseudomonadota</taxon>
        <taxon>Alphaproteobacteria</taxon>
        <taxon>Acetobacterales</taxon>
        <taxon>Roseomonadaceae</taxon>
        <taxon>Roseococcus</taxon>
    </lineage>
</organism>
<comment type="caution">
    <text evidence="2">The sequence shown here is derived from an EMBL/GenBank/DDBJ whole genome shotgun (WGS) entry which is preliminary data.</text>
</comment>
<dbReference type="Proteomes" id="UP000766336">
    <property type="component" value="Unassembled WGS sequence"/>
</dbReference>
<dbReference type="InterPro" id="IPR018692">
    <property type="entry name" value="DUF2189"/>
</dbReference>
<feature type="transmembrane region" description="Helical" evidence="1">
    <location>
        <begin position="36"/>
        <end position="57"/>
    </location>
</feature>
<dbReference type="Pfam" id="PF09955">
    <property type="entry name" value="DUF2189"/>
    <property type="match status" value="1"/>
</dbReference>
<keyword evidence="1" id="KW-1133">Transmembrane helix</keyword>
<feature type="transmembrane region" description="Helical" evidence="1">
    <location>
        <begin position="69"/>
        <end position="89"/>
    </location>
</feature>
<proteinExistence type="predicted"/>
<reference evidence="2 3" key="1">
    <citation type="submission" date="2021-05" db="EMBL/GenBank/DDBJ databases">
        <title>Roseococcus sp. XZZS9, whole genome shotgun sequencing project.</title>
        <authorList>
            <person name="Zhao G."/>
            <person name="Shen L."/>
        </authorList>
    </citation>
    <scope>NUCLEOTIDE SEQUENCE [LARGE SCALE GENOMIC DNA]</scope>
    <source>
        <strain evidence="2 3">XZZS9</strain>
    </source>
</reference>
<accession>A0ABS5QDV3</accession>
<protein>
    <submittedName>
        <fullName evidence="2">DUF2189 domain-containing protein</fullName>
    </submittedName>
</protein>
<dbReference type="RefSeq" id="WP_213670369.1">
    <property type="nucleotide sequence ID" value="NZ_JAHCDA010000002.1"/>
</dbReference>
<keyword evidence="1" id="KW-0472">Membrane</keyword>
<keyword evidence="3" id="KW-1185">Reference proteome</keyword>
<name>A0ABS5QDV3_9PROT</name>
<keyword evidence="1" id="KW-0812">Transmembrane</keyword>
<feature type="transmembrane region" description="Helical" evidence="1">
    <location>
        <begin position="114"/>
        <end position="135"/>
    </location>
</feature>
<gene>
    <name evidence="2" type="ORF">KHU32_12255</name>
</gene>
<dbReference type="EMBL" id="JAHCDA010000002">
    <property type="protein sequence ID" value="MBS7811712.1"/>
    <property type="molecule type" value="Genomic_DNA"/>
</dbReference>
<feature type="transmembrane region" description="Helical" evidence="1">
    <location>
        <begin position="221"/>
        <end position="248"/>
    </location>
</feature>
<evidence type="ECO:0000313" key="2">
    <source>
        <dbReference type="EMBL" id="MBS7811712.1"/>
    </source>
</evidence>
<evidence type="ECO:0000313" key="3">
    <source>
        <dbReference type="Proteomes" id="UP000766336"/>
    </source>
</evidence>